<proteinExistence type="predicted"/>
<feature type="compositionally biased region" description="Polar residues" evidence="1">
    <location>
        <begin position="168"/>
        <end position="182"/>
    </location>
</feature>
<feature type="compositionally biased region" description="Basic and acidic residues" evidence="1">
    <location>
        <begin position="74"/>
        <end position="88"/>
    </location>
</feature>
<feature type="region of interest" description="Disordered" evidence="1">
    <location>
        <begin position="74"/>
        <end position="108"/>
    </location>
</feature>
<feature type="compositionally biased region" description="Basic and acidic residues" evidence="1">
    <location>
        <begin position="216"/>
        <end position="225"/>
    </location>
</feature>
<sequence length="503" mass="56797">MITCFPCTCICSFGTDLHSFTMQDVEILVHTTAPSRGPDDAGYRALAQAYLQFVPARRQPLEIVGEVVSKTVDHQSEKNSQESQKQKQQETGSWESYRPSTADDHDDHVSEQLATNSTQETTQGCFAYLRSFGSGHLSFKSVDDNRASPFYQTRSTKRKKLAEESKKLFQSPTKSIPDSQPQAEEGRGNERGLFSSPTKVLELYLQQIDSSQDSPESYKSRRPEDPEVTPTRPERNNDYLNSSFEATHVSIGMLPEGATSSSSSDMARSRILETVPPKTIEKSLLREKDVPSASRSTFRLQVEESTTPVLARKVREMTRKAFSPVVPQVDHLLRIRPTPVMESYLAVDWLSPPHPPIGTDPIDPETFITPMFHKIAKNFPIDKLYHPATQSRVIEPLGRGYWRVDCSSWDQSLKEATWNTMGKLIAPGLLGWGVSCSRYSFENEGGKFSNGWDVFKCHCWGIQVPYVYCMIFMASQNKVAWVKSEWMVIRTNVVVTMPIEKKT</sequence>
<dbReference type="Proteomes" id="UP000824998">
    <property type="component" value="Unassembled WGS sequence"/>
</dbReference>
<feature type="region of interest" description="Disordered" evidence="1">
    <location>
        <begin position="150"/>
        <end position="194"/>
    </location>
</feature>
<keyword evidence="3" id="KW-1185">Reference proteome</keyword>
<dbReference type="EMBL" id="MU251433">
    <property type="protein sequence ID" value="KAG9235380.1"/>
    <property type="molecule type" value="Genomic_DNA"/>
</dbReference>
<accession>A0A9P8C6J3</accession>
<name>A0A9P8C6J3_9HELO</name>
<evidence type="ECO:0000256" key="1">
    <source>
        <dbReference type="SAM" id="MobiDB-lite"/>
    </source>
</evidence>
<reference evidence="2" key="1">
    <citation type="journal article" date="2021" name="IMA Fungus">
        <title>Genomic characterization of three marine fungi, including Emericellopsis atlantica sp. nov. with signatures of a generalist lifestyle and marine biomass degradation.</title>
        <authorList>
            <person name="Hagestad O.C."/>
            <person name="Hou L."/>
            <person name="Andersen J.H."/>
            <person name="Hansen E.H."/>
            <person name="Altermark B."/>
            <person name="Li C."/>
            <person name="Kuhnert E."/>
            <person name="Cox R.J."/>
            <person name="Crous P.W."/>
            <person name="Spatafora J.W."/>
            <person name="Lail K."/>
            <person name="Amirebrahimi M."/>
            <person name="Lipzen A."/>
            <person name="Pangilinan J."/>
            <person name="Andreopoulos W."/>
            <person name="Hayes R.D."/>
            <person name="Ng V."/>
            <person name="Grigoriev I.V."/>
            <person name="Jackson S.A."/>
            <person name="Sutton T.D.S."/>
            <person name="Dobson A.D.W."/>
            <person name="Rama T."/>
        </authorList>
    </citation>
    <scope>NUCLEOTIDE SEQUENCE</scope>
    <source>
        <strain evidence="2">TRa018bII</strain>
    </source>
</reference>
<gene>
    <name evidence="2" type="ORF">BJ875DRAFT_422113</name>
</gene>
<organism evidence="2 3">
    <name type="scientific">Amylocarpus encephaloides</name>
    <dbReference type="NCBI Taxonomy" id="45428"/>
    <lineage>
        <taxon>Eukaryota</taxon>
        <taxon>Fungi</taxon>
        <taxon>Dikarya</taxon>
        <taxon>Ascomycota</taxon>
        <taxon>Pezizomycotina</taxon>
        <taxon>Leotiomycetes</taxon>
        <taxon>Helotiales</taxon>
        <taxon>Helotiales incertae sedis</taxon>
        <taxon>Amylocarpus</taxon>
    </lineage>
</organism>
<dbReference type="AlphaFoldDB" id="A0A9P8C6J3"/>
<evidence type="ECO:0000313" key="2">
    <source>
        <dbReference type="EMBL" id="KAG9235380.1"/>
    </source>
</evidence>
<evidence type="ECO:0000313" key="3">
    <source>
        <dbReference type="Proteomes" id="UP000824998"/>
    </source>
</evidence>
<comment type="caution">
    <text evidence="2">The sequence shown here is derived from an EMBL/GenBank/DDBJ whole genome shotgun (WGS) entry which is preliminary data.</text>
</comment>
<feature type="region of interest" description="Disordered" evidence="1">
    <location>
        <begin position="209"/>
        <end position="239"/>
    </location>
</feature>
<protein>
    <submittedName>
        <fullName evidence="2">Uncharacterized protein</fullName>
    </submittedName>
</protein>
<dbReference type="OrthoDB" id="5395975at2759"/>